<dbReference type="InterPro" id="IPR050194">
    <property type="entry name" value="Glycosyltransferase_grp1"/>
</dbReference>
<evidence type="ECO:0000259" key="1">
    <source>
        <dbReference type="Pfam" id="PF00534"/>
    </source>
</evidence>
<evidence type="ECO:0000313" key="3">
    <source>
        <dbReference type="EMBL" id="RDI69702.1"/>
    </source>
</evidence>
<dbReference type="PANTHER" id="PTHR45947">
    <property type="entry name" value="SULFOQUINOVOSYL TRANSFERASE SQD2"/>
    <property type="match status" value="1"/>
</dbReference>
<feature type="domain" description="Glycosyltransferase subfamily 4-like N-terminal" evidence="2">
    <location>
        <begin position="42"/>
        <end position="213"/>
    </location>
</feature>
<dbReference type="CDD" id="cd03801">
    <property type="entry name" value="GT4_PimA-like"/>
    <property type="match status" value="1"/>
</dbReference>
<dbReference type="Proteomes" id="UP000255421">
    <property type="component" value="Unassembled WGS sequence"/>
</dbReference>
<dbReference type="Gene3D" id="3.40.50.2000">
    <property type="entry name" value="Glycogen Phosphorylase B"/>
    <property type="match status" value="2"/>
</dbReference>
<feature type="domain" description="Glycosyl transferase family 1" evidence="1">
    <location>
        <begin position="216"/>
        <end position="375"/>
    </location>
</feature>
<evidence type="ECO:0000259" key="2">
    <source>
        <dbReference type="Pfam" id="PF13439"/>
    </source>
</evidence>
<organism evidence="3 4">
    <name type="scientific">Halopelagius longus</name>
    <dbReference type="NCBI Taxonomy" id="1236180"/>
    <lineage>
        <taxon>Archaea</taxon>
        <taxon>Methanobacteriati</taxon>
        <taxon>Methanobacteriota</taxon>
        <taxon>Stenosarchaea group</taxon>
        <taxon>Halobacteria</taxon>
        <taxon>Halobacteriales</taxon>
        <taxon>Haloferacaceae</taxon>
    </lineage>
</organism>
<gene>
    <name evidence="3" type="ORF">DWB78_18195</name>
</gene>
<dbReference type="SUPFAM" id="SSF53756">
    <property type="entry name" value="UDP-Glycosyltransferase/glycogen phosphorylase"/>
    <property type="match status" value="1"/>
</dbReference>
<dbReference type="AlphaFoldDB" id="A0A370IG74"/>
<dbReference type="Pfam" id="PF13439">
    <property type="entry name" value="Glyco_transf_4"/>
    <property type="match status" value="1"/>
</dbReference>
<proteinExistence type="predicted"/>
<name>A0A370IG74_9EURY</name>
<dbReference type="InterPro" id="IPR028098">
    <property type="entry name" value="Glyco_trans_4-like_N"/>
</dbReference>
<keyword evidence="4" id="KW-1185">Reference proteome</keyword>
<evidence type="ECO:0000313" key="4">
    <source>
        <dbReference type="Proteomes" id="UP000255421"/>
    </source>
</evidence>
<protein>
    <submittedName>
        <fullName evidence="3">Glycosyltransferase family 1 protein</fullName>
    </submittedName>
</protein>
<comment type="caution">
    <text evidence="3">The sequence shown here is derived from an EMBL/GenBank/DDBJ whole genome shotgun (WGS) entry which is preliminary data.</text>
</comment>
<dbReference type="Pfam" id="PF00534">
    <property type="entry name" value="Glycos_transf_1"/>
    <property type="match status" value="1"/>
</dbReference>
<reference evidence="3 4" key="1">
    <citation type="submission" date="2018-07" db="EMBL/GenBank/DDBJ databases">
        <title>Genome sequence of extremly halophilic archaeon Halopelagius longus strain BC12-B1.</title>
        <authorList>
            <person name="Zhang X."/>
        </authorList>
    </citation>
    <scope>NUCLEOTIDE SEQUENCE [LARGE SCALE GENOMIC DNA]</scope>
    <source>
        <strain evidence="3 4">BC12-B1</strain>
    </source>
</reference>
<dbReference type="EMBL" id="QQST01000004">
    <property type="protein sequence ID" value="RDI69702.1"/>
    <property type="molecule type" value="Genomic_DNA"/>
</dbReference>
<keyword evidence="3" id="KW-0808">Transferase</keyword>
<accession>A0A370IG74</accession>
<dbReference type="GO" id="GO:0016757">
    <property type="term" value="F:glycosyltransferase activity"/>
    <property type="evidence" value="ECO:0007669"/>
    <property type="project" value="InterPro"/>
</dbReference>
<sequence>MCSFSILLKGYYFRDDHLLDCMNKREENRILLTSDYLPPSDGGVEQVVQKLALHLVDEGFTVGIFTLDDGSRDFELEDVPDISFYTASALDLTDTIGLQSMFSVSALREFRNVLREFQPDIVHAHNRFFYTSVLAALYSIRADYKLVTTLHLGDIGMISGLGGVAAKTFEQTVSQFVISRSEQVICVSAAAEPIAQSLGAKRTAVVRNAVDINEFSPSQTNGKSLLYIGRFVHNNGIQDLLTALPLILDSHPDAEIHLVGSGPLGDKVRKSIQSSGLSESVTIYDYVDDISEMYDLASVLCRPSYSEGLPLTMLEAMASGVPPVVTAIAGVPEVVTDHETGILLEPGNPDEVAQAIIELFDDAELRTRLSKNARDYITENLTWEQRTDKVIRIYSQVVTTD</sequence>
<dbReference type="InterPro" id="IPR001296">
    <property type="entry name" value="Glyco_trans_1"/>
</dbReference>
<dbReference type="PANTHER" id="PTHR45947:SF3">
    <property type="entry name" value="SULFOQUINOVOSYL TRANSFERASE SQD2"/>
    <property type="match status" value="1"/>
</dbReference>